<dbReference type="InterPro" id="IPR050570">
    <property type="entry name" value="Cell_wall_metabolism_enzyme"/>
</dbReference>
<evidence type="ECO:0000256" key="1">
    <source>
        <dbReference type="ARBA" id="ARBA00022729"/>
    </source>
</evidence>
<name>C8XBU3_NAKMY</name>
<dbReference type="PANTHER" id="PTHR21666:SF289">
    <property type="entry name" value="L-ALA--D-GLU ENDOPEPTIDASE"/>
    <property type="match status" value="1"/>
</dbReference>
<organism evidence="4 5">
    <name type="scientific">Nakamurella multipartita (strain ATCC 700099 / DSM 44233 / CIP 104796 / JCM 9543 / NBRC 105858 / Y-104)</name>
    <name type="common">Microsphaera multipartita</name>
    <dbReference type="NCBI Taxonomy" id="479431"/>
    <lineage>
        <taxon>Bacteria</taxon>
        <taxon>Bacillati</taxon>
        <taxon>Actinomycetota</taxon>
        <taxon>Actinomycetes</taxon>
        <taxon>Nakamurellales</taxon>
        <taxon>Nakamurellaceae</taxon>
        <taxon>Nakamurella</taxon>
    </lineage>
</organism>
<protein>
    <submittedName>
        <fullName evidence="4">Peptidase M23</fullName>
    </submittedName>
</protein>
<reference evidence="5" key="1">
    <citation type="submission" date="2009-09" db="EMBL/GenBank/DDBJ databases">
        <title>The complete genome of Nakamurella multipartita DSM 44233.</title>
        <authorList>
            <consortium name="US DOE Joint Genome Institute (JGI-PGF)"/>
            <person name="Lucas S."/>
            <person name="Copeland A."/>
            <person name="Lapidus A."/>
            <person name="Glavina del Rio T."/>
            <person name="Dalin E."/>
            <person name="Tice H."/>
            <person name="Bruce D."/>
            <person name="Goodwin L."/>
            <person name="Pitluck S."/>
            <person name="Kyrpides N."/>
            <person name="Mavromatis K."/>
            <person name="Ivanova N."/>
            <person name="Ovchinnikova G."/>
            <person name="Sims D."/>
            <person name="Meincke L."/>
            <person name="Brettin T."/>
            <person name="Detter J.C."/>
            <person name="Han C."/>
            <person name="Larimer F."/>
            <person name="Land M."/>
            <person name="Hauser L."/>
            <person name="Markowitz V."/>
            <person name="Cheng J.-F."/>
            <person name="Hugenholtz P."/>
            <person name="Woyke T."/>
            <person name="Wu D."/>
            <person name="Klenk H.-P."/>
            <person name="Eisen J.A."/>
        </authorList>
    </citation>
    <scope>NUCLEOTIDE SEQUENCE [LARGE SCALE GENOMIC DNA]</scope>
    <source>
        <strain evidence="5">ATCC 700099 / DSM 44233 / CIP 104796 / JCM 9543 / NBRC 105858 / Y-104</strain>
    </source>
</reference>
<proteinExistence type="predicted"/>
<accession>C8XBU3</accession>
<dbReference type="AlphaFoldDB" id="C8XBU3"/>
<evidence type="ECO:0000256" key="2">
    <source>
        <dbReference type="SAM" id="SignalP"/>
    </source>
</evidence>
<dbReference type="Proteomes" id="UP000002218">
    <property type="component" value="Chromosome"/>
</dbReference>
<dbReference type="HOGENOM" id="CLU_077601_4_1_11"/>
<gene>
    <name evidence="4" type="ordered locus">Namu_3114</name>
</gene>
<dbReference type="GO" id="GO:0004222">
    <property type="term" value="F:metalloendopeptidase activity"/>
    <property type="evidence" value="ECO:0007669"/>
    <property type="project" value="TreeGrafter"/>
</dbReference>
<dbReference type="STRING" id="479431.Namu_3114"/>
<evidence type="ECO:0000259" key="3">
    <source>
        <dbReference type="Pfam" id="PF01551"/>
    </source>
</evidence>
<feature type="domain" description="M23ase beta-sheet core" evidence="3">
    <location>
        <begin position="59"/>
        <end position="154"/>
    </location>
</feature>
<dbReference type="Pfam" id="PF01551">
    <property type="entry name" value="Peptidase_M23"/>
    <property type="match status" value="1"/>
</dbReference>
<feature type="chain" id="PRO_5039206777" evidence="2">
    <location>
        <begin position="22"/>
        <end position="170"/>
    </location>
</feature>
<dbReference type="InParanoid" id="C8XBU3"/>
<dbReference type="EMBL" id="CP001737">
    <property type="protein sequence ID" value="ACV79447.1"/>
    <property type="molecule type" value="Genomic_DNA"/>
</dbReference>
<sequence>MGGLRLFALVVLLAGVGPAPPAVPVPAAVPAATGFVLPIPGPPLVLTAFAPPPTRYGAGHRGVDLGAAAGVVVAAAGAGRVVFAGELAGRGVISVEHEGGLRTTYEPVTASVAAGSPVAAGQPIGTLQAGHPGCAPASCLHWGARLPDGTYLDPLALLRPWAVRLWPWDG</sequence>
<dbReference type="eggNOG" id="COG0739">
    <property type="taxonomic scope" value="Bacteria"/>
</dbReference>
<evidence type="ECO:0000313" key="4">
    <source>
        <dbReference type="EMBL" id="ACV79447.1"/>
    </source>
</evidence>
<dbReference type="Gene3D" id="2.70.70.10">
    <property type="entry name" value="Glucose Permease (Domain IIA)"/>
    <property type="match status" value="1"/>
</dbReference>
<keyword evidence="1 2" id="KW-0732">Signal</keyword>
<reference evidence="4 5" key="2">
    <citation type="journal article" date="2010" name="Stand. Genomic Sci.">
        <title>Complete genome sequence of Nakamurella multipartita type strain (Y-104).</title>
        <authorList>
            <person name="Tice H."/>
            <person name="Mayilraj S."/>
            <person name="Sims D."/>
            <person name="Lapidus A."/>
            <person name="Nolan M."/>
            <person name="Lucas S."/>
            <person name="Glavina Del Rio T."/>
            <person name="Copeland A."/>
            <person name="Cheng J.F."/>
            <person name="Meincke L."/>
            <person name="Bruce D."/>
            <person name="Goodwin L."/>
            <person name="Pitluck S."/>
            <person name="Ivanova N."/>
            <person name="Mavromatis K."/>
            <person name="Ovchinnikova G."/>
            <person name="Pati A."/>
            <person name="Chen A."/>
            <person name="Palaniappan K."/>
            <person name="Land M."/>
            <person name="Hauser L."/>
            <person name="Chang Y.J."/>
            <person name="Jeffries C.D."/>
            <person name="Detter J.C."/>
            <person name="Brettin T."/>
            <person name="Rohde M."/>
            <person name="Goker M."/>
            <person name="Bristow J."/>
            <person name="Eisen J.A."/>
            <person name="Markowitz V."/>
            <person name="Hugenholtz P."/>
            <person name="Kyrpides N.C."/>
            <person name="Klenk H.P."/>
            <person name="Chen F."/>
        </authorList>
    </citation>
    <scope>NUCLEOTIDE SEQUENCE [LARGE SCALE GENOMIC DNA]</scope>
    <source>
        <strain evidence="5">ATCC 700099 / DSM 44233 / CIP 104796 / JCM 9543 / NBRC 105858 / Y-104</strain>
    </source>
</reference>
<dbReference type="SUPFAM" id="SSF51261">
    <property type="entry name" value="Duplicated hybrid motif"/>
    <property type="match status" value="1"/>
</dbReference>
<dbReference type="KEGG" id="nml:Namu_3114"/>
<dbReference type="RefSeq" id="WP_015748315.1">
    <property type="nucleotide sequence ID" value="NC_013235.1"/>
</dbReference>
<keyword evidence="5" id="KW-1185">Reference proteome</keyword>
<feature type="signal peptide" evidence="2">
    <location>
        <begin position="1"/>
        <end position="21"/>
    </location>
</feature>
<dbReference type="PANTHER" id="PTHR21666">
    <property type="entry name" value="PEPTIDASE-RELATED"/>
    <property type="match status" value="1"/>
</dbReference>
<dbReference type="InterPro" id="IPR011055">
    <property type="entry name" value="Dup_hybrid_motif"/>
</dbReference>
<dbReference type="FunCoup" id="C8XBU3">
    <property type="interactions" value="1"/>
</dbReference>
<evidence type="ECO:0000313" key="5">
    <source>
        <dbReference type="Proteomes" id="UP000002218"/>
    </source>
</evidence>
<dbReference type="InterPro" id="IPR016047">
    <property type="entry name" value="M23ase_b-sheet_dom"/>
</dbReference>